<dbReference type="OrthoDB" id="4476201at2759"/>
<dbReference type="InterPro" id="IPR052895">
    <property type="entry name" value="HetReg/Transcr_Mod"/>
</dbReference>
<feature type="domain" description="Heterokaryon incompatibility" evidence="2">
    <location>
        <begin position="218"/>
        <end position="396"/>
    </location>
</feature>
<proteinExistence type="predicted"/>
<evidence type="ECO:0000256" key="1">
    <source>
        <dbReference type="SAM" id="MobiDB-lite"/>
    </source>
</evidence>
<feature type="region of interest" description="Disordered" evidence="1">
    <location>
        <begin position="118"/>
        <end position="137"/>
    </location>
</feature>
<dbReference type="AlphaFoldDB" id="A0A6A6R4U0"/>
<accession>A0A6A6R4U0</accession>
<protein>
    <recommendedName>
        <fullName evidence="2">Heterokaryon incompatibility domain-containing protein</fullName>
    </recommendedName>
</protein>
<organism evidence="3 4">
    <name type="scientific">Lophium mytilinum</name>
    <dbReference type="NCBI Taxonomy" id="390894"/>
    <lineage>
        <taxon>Eukaryota</taxon>
        <taxon>Fungi</taxon>
        <taxon>Dikarya</taxon>
        <taxon>Ascomycota</taxon>
        <taxon>Pezizomycotina</taxon>
        <taxon>Dothideomycetes</taxon>
        <taxon>Pleosporomycetidae</taxon>
        <taxon>Mytilinidiales</taxon>
        <taxon>Mytilinidiaceae</taxon>
        <taxon>Lophium</taxon>
    </lineage>
</organism>
<reference evidence="3" key="1">
    <citation type="journal article" date="2020" name="Stud. Mycol.">
        <title>101 Dothideomycetes genomes: a test case for predicting lifestyles and emergence of pathogens.</title>
        <authorList>
            <person name="Haridas S."/>
            <person name="Albert R."/>
            <person name="Binder M."/>
            <person name="Bloem J."/>
            <person name="Labutti K."/>
            <person name="Salamov A."/>
            <person name="Andreopoulos B."/>
            <person name="Baker S."/>
            <person name="Barry K."/>
            <person name="Bills G."/>
            <person name="Bluhm B."/>
            <person name="Cannon C."/>
            <person name="Castanera R."/>
            <person name="Culley D."/>
            <person name="Daum C."/>
            <person name="Ezra D."/>
            <person name="Gonzalez J."/>
            <person name="Henrissat B."/>
            <person name="Kuo A."/>
            <person name="Liang C."/>
            <person name="Lipzen A."/>
            <person name="Lutzoni F."/>
            <person name="Magnuson J."/>
            <person name="Mondo S."/>
            <person name="Nolan M."/>
            <person name="Ohm R."/>
            <person name="Pangilinan J."/>
            <person name="Park H.-J."/>
            <person name="Ramirez L."/>
            <person name="Alfaro M."/>
            <person name="Sun H."/>
            <person name="Tritt A."/>
            <person name="Yoshinaga Y."/>
            <person name="Zwiers L.-H."/>
            <person name="Turgeon B."/>
            <person name="Goodwin S."/>
            <person name="Spatafora J."/>
            <person name="Crous P."/>
            <person name="Grigoriev I."/>
        </authorList>
    </citation>
    <scope>NUCLEOTIDE SEQUENCE</scope>
    <source>
        <strain evidence="3">CBS 269.34</strain>
    </source>
</reference>
<dbReference type="InterPro" id="IPR010730">
    <property type="entry name" value="HET"/>
</dbReference>
<evidence type="ECO:0000259" key="2">
    <source>
        <dbReference type="Pfam" id="PF06985"/>
    </source>
</evidence>
<dbReference type="PANTHER" id="PTHR24148">
    <property type="entry name" value="ANKYRIN REPEAT DOMAIN-CONTAINING PROTEIN 39 HOMOLOG-RELATED"/>
    <property type="match status" value="1"/>
</dbReference>
<dbReference type="Proteomes" id="UP000799750">
    <property type="component" value="Unassembled WGS sequence"/>
</dbReference>
<dbReference type="Pfam" id="PF06985">
    <property type="entry name" value="HET"/>
    <property type="match status" value="1"/>
</dbReference>
<feature type="compositionally biased region" description="Polar residues" evidence="1">
    <location>
        <begin position="120"/>
        <end position="137"/>
    </location>
</feature>
<dbReference type="EMBL" id="MU004185">
    <property type="protein sequence ID" value="KAF2498793.1"/>
    <property type="molecule type" value="Genomic_DNA"/>
</dbReference>
<gene>
    <name evidence="3" type="ORF">BU16DRAFT_615788</name>
</gene>
<keyword evidence="4" id="KW-1185">Reference proteome</keyword>
<evidence type="ECO:0000313" key="3">
    <source>
        <dbReference type="EMBL" id="KAF2498793.1"/>
    </source>
</evidence>
<dbReference type="PANTHER" id="PTHR24148:SF64">
    <property type="entry name" value="HETEROKARYON INCOMPATIBILITY DOMAIN-CONTAINING PROTEIN"/>
    <property type="match status" value="1"/>
</dbReference>
<name>A0A6A6R4U0_9PEZI</name>
<sequence>MAPGFRQKVKRLFKGSGSKHPKAQDGENDFNATMLPLLRARAAQEQSVESYIAPALLGDEDGKQELERKIKAKGIQRPGESMQVTVDRLKEEYVKKYQDMEPQALAVPRGTDRITDLIFNGSSSKPRTDASGPNATANDRSVAYIESALENMWKPKPQTHQTTQLDTSNLREYNYRPLKEPRSIRLLRFHEDDLLLPTYAKQKVCTIETFALSEAPPYLTVSYAWQAPKVDQECVEAYKENREWIVVGEDGEFHRMNVGRNLYEALQRITQAKSTVRYVWIDAFCINQKDDVEKASSVAFMDAVYSGCQRVLVWLGEMDPREAASIYMLHFDILPEMVKYIQKHGGQAIQTGDWTMDELIERLGLGRPMAKMEKWKSYRDLFQNYMWFTRAWVVQEIALPPDAVVMFAHLSIPFAEMVLLARFLSVSGLVNSLLEVDGSPKRRPGAMLEVFQQSQQWAKVMRNPEGIEELVTSLGLTDAAQLPWTIFSRCIELLRDQQSKFAHDRIYAALGFLQLDQKNTNIIVPNYQLPLRVLFTNVTAMLLQKLPNFGILTQRESDVTDRVPGLPSWVPDYSLSQGKQPFNQSLYDPSGTFANTLNFRILHSKLVLRGVALDTVSAIHQLDDFSSQTNEMMASAMLLKTGLDAVRHLIQTPKWWAADDLLEVLWKTLVANHTNTPGEPTLDSSHFRCFMAQTSLDLSEALKSLGPGYSAANPERMGEMFPASPSKPSAELFNSLQEAEARVKTSLYAPTADVEFLDSVQSKAVIFVNTAIKFVSNRQLFVTQDGYVGLGPKLMRLGDRIVYVEGARVLFVMREKGNEYELVGETYVHARMQGELYDAGCLDDLREIELC</sequence>
<dbReference type="Pfam" id="PF26639">
    <property type="entry name" value="Het-6_barrel"/>
    <property type="match status" value="1"/>
</dbReference>
<evidence type="ECO:0000313" key="4">
    <source>
        <dbReference type="Proteomes" id="UP000799750"/>
    </source>
</evidence>